<dbReference type="SUPFAM" id="SSF69819">
    <property type="entry name" value="MTH1598-like"/>
    <property type="match status" value="1"/>
</dbReference>
<dbReference type="STRING" id="658218.SAMN05216562_0920"/>
<proteinExistence type="inferred from homology"/>
<gene>
    <name evidence="6" type="ORF">SAMN05216562_0920</name>
</gene>
<evidence type="ECO:0000259" key="5">
    <source>
        <dbReference type="Pfam" id="PF01951"/>
    </source>
</evidence>
<dbReference type="GO" id="GO:0008033">
    <property type="term" value="P:tRNA processing"/>
    <property type="evidence" value="ECO:0007669"/>
    <property type="project" value="UniProtKB-KW"/>
</dbReference>
<dbReference type="Pfam" id="PF01951">
    <property type="entry name" value="Archease"/>
    <property type="match status" value="1"/>
</dbReference>
<organism evidence="6 7">
    <name type="scientific">Microbulbifer marinus</name>
    <dbReference type="NCBI Taxonomy" id="658218"/>
    <lineage>
        <taxon>Bacteria</taxon>
        <taxon>Pseudomonadati</taxon>
        <taxon>Pseudomonadota</taxon>
        <taxon>Gammaproteobacteria</taxon>
        <taxon>Cellvibrionales</taxon>
        <taxon>Microbulbiferaceae</taxon>
        <taxon>Microbulbifer</taxon>
    </lineage>
</organism>
<dbReference type="RefSeq" id="WP_091385583.1">
    <property type="nucleotide sequence ID" value="NZ_FNQO01000001.1"/>
</dbReference>
<keyword evidence="4" id="KW-0106">Calcium</keyword>
<keyword evidence="2" id="KW-0819">tRNA processing</keyword>
<dbReference type="InterPro" id="IPR036820">
    <property type="entry name" value="Archease_dom_sf"/>
</dbReference>
<keyword evidence="6" id="KW-0808">Transferase</keyword>
<dbReference type="GO" id="GO:0016740">
    <property type="term" value="F:transferase activity"/>
    <property type="evidence" value="ECO:0007669"/>
    <property type="project" value="UniProtKB-KW"/>
</dbReference>
<evidence type="ECO:0000313" key="6">
    <source>
        <dbReference type="EMBL" id="SDZ87398.1"/>
    </source>
</evidence>
<keyword evidence="7" id="KW-1185">Reference proteome</keyword>
<name>A0A1H3WMH2_9GAMM</name>
<protein>
    <submittedName>
        <fullName evidence="6">tRNA nucleotidyltransferase (CCA-adding enzyme)</fullName>
    </submittedName>
</protein>
<feature type="domain" description="Archease" evidence="5">
    <location>
        <begin position="5"/>
        <end position="139"/>
    </location>
</feature>
<comment type="similarity">
    <text evidence="1">Belongs to the archease family.</text>
</comment>
<evidence type="ECO:0000313" key="7">
    <source>
        <dbReference type="Proteomes" id="UP000198658"/>
    </source>
</evidence>
<dbReference type="AlphaFoldDB" id="A0A1H3WMH2"/>
<dbReference type="OrthoDB" id="9788587at2"/>
<dbReference type="PANTHER" id="PTHR12682:SF11">
    <property type="entry name" value="PROTEIN ARCHEASE"/>
    <property type="match status" value="1"/>
</dbReference>
<dbReference type="GO" id="GO:0046872">
    <property type="term" value="F:metal ion binding"/>
    <property type="evidence" value="ECO:0007669"/>
    <property type="project" value="UniProtKB-KW"/>
</dbReference>
<evidence type="ECO:0000256" key="2">
    <source>
        <dbReference type="ARBA" id="ARBA00022694"/>
    </source>
</evidence>
<dbReference type="InterPro" id="IPR002804">
    <property type="entry name" value="Archease"/>
</dbReference>
<evidence type="ECO:0000256" key="1">
    <source>
        <dbReference type="ARBA" id="ARBA00007963"/>
    </source>
</evidence>
<dbReference type="PANTHER" id="PTHR12682">
    <property type="entry name" value="ARCHEASE"/>
    <property type="match status" value="1"/>
</dbReference>
<dbReference type="Proteomes" id="UP000198658">
    <property type="component" value="Unassembled WGS sequence"/>
</dbReference>
<accession>A0A1H3WMH2</accession>
<reference evidence="7" key="1">
    <citation type="submission" date="2016-10" db="EMBL/GenBank/DDBJ databases">
        <authorList>
            <person name="Varghese N."/>
            <person name="Submissions S."/>
        </authorList>
    </citation>
    <scope>NUCLEOTIDE SEQUENCE [LARGE SCALE GENOMIC DNA]</scope>
    <source>
        <strain evidence="7">CGMCC 1.10657</strain>
    </source>
</reference>
<keyword evidence="3" id="KW-0479">Metal-binding</keyword>
<dbReference type="EMBL" id="FNQO01000001">
    <property type="protein sequence ID" value="SDZ87398.1"/>
    <property type="molecule type" value="Genomic_DNA"/>
</dbReference>
<evidence type="ECO:0000256" key="4">
    <source>
        <dbReference type="ARBA" id="ARBA00022837"/>
    </source>
</evidence>
<evidence type="ECO:0000256" key="3">
    <source>
        <dbReference type="ARBA" id="ARBA00022723"/>
    </source>
</evidence>
<dbReference type="Gene3D" id="3.55.10.10">
    <property type="entry name" value="Archease domain"/>
    <property type="match status" value="1"/>
</dbReference>
<dbReference type="InterPro" id="IPR023572">
    <property type="entry name" value="Archease_dom"/>
</dbReference>
<sequence>MEPHWEHFSHEADMGLRGFGDTLAQAFEQVALALTATVTELGLVTPQRCVDIECEGSDQELLLVDWLNALVFEMATRRMLFSRFTVKLVDHRLIGKAWGEAVDRQRHSPAVEVKGATYTALKVAQQENGGWLAQCVVDV</sequence>